<organism evidence="2 3">
    <name type="scientific">Gulosibacter macacae</name>
    <dbReference type="NCBI Taxonomy" id="2488791"/>
    <lineage>
        <taxon>Bacteria</taxon>
        <taxon>Bacillati</taxon>
        <taxon>Actinomycetota</taxon>
        <taxon>Actinomycetes</taxon>
        <taxon>Micrococcales</taxon>
        <taxon>Microbacteriaceae</taxon>
        <taxon>Gulosibacter</taxon>
    </lineage>
</organism>
<gene>
    <name evidence="2" type="ORF">EG850_12210</name>
</gene>
<reference evidence="2 3" key="1">
    <citation type="submission" date="2018-11" db="EMBL/GenBank/DDBJ databases">
        <title>YIM 102482-1 draft genome.</title>
        <authorList>
            <person name="Li G."/>
            <person name="Jiang Y."/>
        </authorList>
    </citation>
    <scope>NUCLEOTIDE SEQUENCE [LARGE SCALE GENOMIC DNA]</scope>
    <source>
        <strain evidence="2 3">YIM 102482-1</strain>
    </source>
</reference>
<dbReference type="AlphaFoldDB" id="A0A3P3VW53"/>
<dbReference type="Proteomes" id="UP000274391">
    <property type="component" value="Unassembled WGS sequence"/>
</dbReference>
<evidence type="ECO:0000256" key="1">
    <source>
        <dbReference type="SAM" id="MobiDB-lite"/>
    </source>
</evidence>
<protein>
    <submittedName>
        <fullName evidence="2">Uncharacterized protein</fullName>
    </submittedName>
</protein>
<name>A0A3P3VW53_9MICO</name>
<feature type="region of interest" description="Disordered" evidence="1">
    <location>
        <begin position="42"/>
        <end position="71"/>
    </location>
</feature>
<feature type="compositionally biased region" description="Basic and acidic residues" evidence="1">
    <location>
        <begin position="43"/>
        <end position="57"/>
    </location>
</feature>
<evidence type="ECO:0000313" key="3">
    <source>
        <dbReference type="Proteomes" id="UP000274391"/>
    </source>
</evidence>
<evidence type="ECO:0000313" key="2">
    <source>
        <dbReference type="EMBL" id="RRJ85679.1"/>
    </source>
</evidence>
<keyword evidence="3" id="KW-1185">Reference proteome</keyword>
<comment type="caution">
    <text evidence="2">The sequence shown here is derived from an EMBL/GenBank/DDBJ whole genome shotgun (WGS) entry which is preliminary data.</text>
</comment>
<dbReference type="EMBL" id="RQVS01000021">
    <property type="protein sequence ID" value="RRJ85679.1"/>
    <property type="molecule type" value="Genomic_DNA"/>
</dbReference>
<sequence>MSRSQKRRYRRTRNYRVGIIKEISEQELRTKRIASVVAAAGLEEARREAEAAKEHAQQRATGQPPGEVSHA</sequence>
<proteinExistence type="predicted"/>
<dbReference type="RefSeq" id="WP_124973877.1">
    <property type="nucleotide sequence ID" value="NZ_RQVS01000021.1"/>
</dbReference>
<accession>A0A3P3VW53</accession>